<evidence type="ECO:0000256" key="5">
    <source>
        <dbReference type="SAM" id="SignalP"/>
    </source>
</evidence>
<keyword evidence="4" id="KW-0961">Cell wall biogenesis/degradation</keyword>
<protein>
    <recommendedName>
        <fullName evidence="2">N-acetylmuramoyl-L-alanine amidase</fullName>
        <ecNumber evidence="2">3.5.1.28</ecNumber>
    </recommendedName>
</protein>
<name>A0ABW5TX20_9SPHI</name>
<evidence type="ECO:0000313" key="8">
    <source>
        <dbReference type="Proteomes" id="UP001597546"/>
    </source>
</evidence>
<evidence type="ECO:0000313" key="7">
    <source>
        <dbReference type="EMBL" id="MFD2733484.1"/>
    </source>
</evidence>
<feature type="chain" id="PRO_5046087620" description="N-acetylmuramoyl-L-alanine amidase" evidence="5">
    <location>
        <begin position="27"/>
        <end position="976"/>
    </location>
</feature>
<dbReference type="SMART" id="SM00644">
    <property type="entry name" value="Ami_2"/>
    <property type="match status" value="1"/>
</dbReference>
<feature type="signal peptide" evidence="5">
    <location>
        <begin position="1"/>
        <end position="26"/>
    </location>
</feature>
<dbReference type="EMBL" id="JBHULV010000055">
    <property type="protein sequence ID" value="MFD2733484.1"/>
    <property type="molecule type" value="Genomic_DNA"/>
</dbReference>
<gene>
    <name evidence="7" type="ORF">ACFSSE_17375</name>
</gene>
<evidence type="ECO:0000256" key="2">
    <source>
        <dbReference type="ARBA" id="ARBA00011901"/>
    </source>
</evidence>
<dbReference type="PANTHER" id="PTHR30417:SF1">
    <property type="entry name" value="N-ACETYLMURAMOYL-L-ALANINE AMIDASE AMID"/>
    <property type="match status" value="1"/>
</dbReference>
<dbReference type="InterPro" id="IPR036505">
    <property type="entry name" value="Amidase/PGRP_sf"/>
</dbReference>
<dbReference type="GO" id="GO:0008745">
    <property type="term" value="F:N-acetylmuramoyl-L-alanine amidase activity"/>
    <property type="evidence" value="ECO:0007669"/>
    <property type="project" value="UniProtKB-EC"/>
</dbReference>
<keyword evidence="5" id="KW-0732">Signal</keyword>
<dbReference type="InterPro" id="IPR002502">
    <property type="entry name" value="Amidase_domain"/>
</dbReference>
<dbReference type="PANTHER" id="PTHR30417">
    <property type="entry name" value="N-ACETYLMURAMOYL-L-ALANINE AMIDASE AMID"/>
    <property type="match status" value="1"/>
</dbReference>
<evidence type="ECO:0000256" key="3">
    <source>
        <dbReference type="ARBA" id="ARBA00022801"/>
    </source>
</evidence>
<dbReference type="InterPro" id="IPR013783">
    <property type="entry name" value="Ig-like_fold"/>
</dbReference>
<dbReference type="SUPFAM" id="SSF55846">
    <property type="entry name" value="N-acetylmuramoyl-L-alanine amidase-like"/>
    <property type="match status" value="1"/>
</dbReference>
<dbReference type="InterPro" id="IPR026444">
    <property type="entry name" value="Secre_tail"/>
</dbReference>
<dbReference type="Pfam" id="PF01510">
    <property type="entry name" value="Amidase_2"/>
    <property type="match status" value="1"/>
</dbReference>
<sequence length="976" mass="107025">MKRKLPFILKTIVLVFVVSCSTIAQVKRTNEDLIKLVDKNLSSPIEKSVNENGDVFLQRNMNDFLSNTDRNRQAEIKKQNQSIKLQGVVIEYDHGGEDHAHLADVLNRPHPSVATTEKYINDAATEFKVPAIILKAAAQVQSNWAQTGPSFYGSYGMMGLIESDNIKQITLAESLTNASAHDIKNQAKANIRAAAALLAYYQKGKPASANLADWFEATRDLTGLSNEEMKTSLATSFYNVIKNGSKTVSLWREIIQIDAEPITIPEYKIAPKRKTESVQNVASSTTDYPTALNRMTTCNFGAGRNGYGIDYYFVHYMATGTYAGAISWFSDCTRTSPSSAHYAIRNSDGEISQVVREGDRAYSQGVTGFPQWNGAGISTEHEVLATNLAMWDSEPMLVAAANLAIDVCNRNNIPRLRRGINGDRGIYGHSDVRATDCPNLTATRWTNLLNRIAGGIVIPSVSLPTLHYITGTAGSNVVNAAWKANTEPNLKGYRLYYALDDEFTGWALAADESTLTATTTSVSLNPNQFLVAPTTNAVHFKLTAVVTNDIHPDVESAPSDVYSRTVNVTTGPRVLIVDGFDRVTDYKSRSHNFAAIYFETLRDNATLRINSAADEMIDAGTILLSDYDMVLWFSGDESGTDKIFNGTNKAKVKAFLDNGGKLLITGSEIAYNLNRPAATEYDIPFLNNYLKATYVSDGATSDTPVSGVIGSPFEGLTLNLGVNYLATYPDNISPFGTATAILKYNNPLIRFGGIAYKGTFGSGTTPGGIIYLGFPLETASQEQITTFMAKALTYFDVTLPITLLNYNVTLQNTGVVDLQWQTASETDNKEFIISQSVDGQQFNVIGKVLSFGNTTTGNNYVFYDKRPANGINYYRLEQQDFNGKITDLGVRVVNVSLTDNEVKIYPNPTQDIINVEFVAGLYHQIQLIDSNGKILKQILLDSSLTQTTISLNNIASGIYLLRLNGNIPLVKRIVKN</sequence>
<comment type="caution">
    <text evidence="7">The sequence shown here is derived from an EMBL/GenBank/DDBJ whole genome shotgun (WGS) entry which is preliminary data.</text>
</comment>
<organism evidence="7 8">
    <name type="scientific">Pedobacter alpinus</name>
    <dbReference type="NCBI Taxonomy" id="1590643"/>
    <lineage>
        <taxon>Bacteria</taxon>
        <taxon>Pseudomonadati</taxon>
        <taxon>Bacteroidota</taxon>
        <taxon>Sphingobacteriia</taxon>
        <taxon>Sphingobacteriales</taxon>
        <taxon>Sphingobacteriaceae</taxon>
        <taxon>Pedobacter</taxon>
    </lineage>
</organism>
<dbReference type="Proteomes" id="UP001597546">
    <property type="component" value="Unassembled WGS sequence"/>
</dbReference>
<evidence type="ECO:0000256" key="4">
    <source>
        <dbReference type="ARBA" id="ARBA00023316"/>
    </source>
</evidence>
<keyword evidence="3 7" id="KW-0378">Hydrolase</keyword>
<dbReference type="Gene3D" id="3.40.80.10">
    <property type="entry name" value="Peptidoglycan recognition protein-like"/>
    <property type="match status" value="1"/>
</dbReference>
<dbReference type="NCBIfam" id="TIGR04183">
    <property type="entry name" value="Por_Secre_tail"/>
    <property type="match status" value="1"/>
</dbReference>
<evidence type="ECO:0000256" key="1">
    <source>
        <dbReference type="ARBA" id="ARBA00001561"/>
    </source>
</evidence>
<keyword evidence="8" id="KW-1185">Reference proteome</keyword>
<dbReference type="CDD" id="cd06583">
    <property type="entry name" value="PGRP"/>
    <property type="match status" value="1"/>
</dbReference>
<feature type="domain" description="N-acetylmuramoyl-L-alanine amidase" evidence="6">
    <location>
        <begin position="297"/>
        <end position="439"/>
    </location>
</feature>
<dbReference type="Pfam" id="PF18962">
    <property type="entry name" value="Por_Secre_tail"/>
    <property type="match status" value="1"/>
</dbReference>
<accession>A0ABW5TX20</accession>
<comment type="catalytic activity">
    <reaction evidence="1">
        <text>Hydrolyzes the link between N-acetylmuramoyl residues and L-amino acid residues in certain cell-wall glycopeptides.</text>
        <dbReference type="EC" id="3.5.1.28"/>
    </reaction>
</comment>
<dbReference type="RefSeq" id="WP_379044224.1">
    <property type="nucleotide sequence ID" value="NZ_JBHSKW010000037.1"/>
</dbReference>
<proteinExistence type="predicted"/>
<reference evidence="8" key="1">
    <citation type="journal article" date="2019" name="Int. J. Syst. Evol. Microbiol.">
        <title>The Global Catalogue of Microorganisms (GCM) 10K type strain sequencing project: providing services to taxonomists for standard genome sequencing and annotation.</title>
        <authorList>
            <consortium name="The Broad Institute Genomics Platform"/>
            <consortium name="The Broad Institute Genome Sequencing Center for Infectious Disease"/>
            <person name="Wu L."/>
            <person name="Ma J."/>
        </authorList>
    </citation>
    <scope>NUCLEOTIDE SEQUENCE [LARGE SCALE GENOMIC DNA]</scope>
    <source>
        <strain evidence="8">KCTC 42456</strain>
    </source>
</reference>
<dbReference type="EC" id="3.5.1.28" evidence="2"/>
<dbReference type="InterPro" id="IPR051206">
    <property type="entry name" value="NAMLAA_amidase_2"/>
</dbReference>
<dbReference type="Gene3D" id="2.60.40.10">
    <property type="entry name" value="Immunoglobulins"/>
    <property type="match status" value="1"/>
</dbReference>
<evidence type="ECO:0000259" key="6">
    <source>
        <dbReference type="SMART" id="SM00644"/>
    </source>
</evidence>
<dbReference type="Gene3D" id="1.10.530.10">
    <property type="match status" value="1"/>
</dbReference>